<dbReference type="InterPro" id="IPR027417">
    <property type="entry name" value="P-loop_NTPase"/>
</dbReference>
<dbReference type="InterPro" id="IPR050173">
    <property type="entry name" value="ABC_transporter_C-like"/>
</dbReference>
<dbReference type="AlphaFoldDB" id="A0AAV3YFX6"/>
<proteinExistence type="predicted"/>
<accession>A0AAV3YFX6</accession>
<keyword evidence="6" id="KW-1185">Reference proteome</keyword>
<name>A0AAV3YFX6_9GAST</name>
<dbReference type="SUPFAM" id="SSF52540">
    <property type="entry name" value="P-loop containing nucleoside triphosphate hydrolases"/>
    <property type="match status" value="1"/>
</dbReference>
<dbReference type="PANTHER" id="PTHR24223:SF443">
    <property type="entry name" value="MULTIDRUG-RESISTANCE LIKE PROTEIN 1, ISOFORM I"/>
    <property type="match status" value="1"/>
</dbReference>
<dbReference type="EMBL" id="BLXT01000975">
    <property type="protein sequence ID" value="GFN81883.1"/>
    <property type="molecule type" value="Genomic_DNA"/>
</dbReference>
<evidence type="ECO:0000256" key="3">
    <source>
        <dbReference type="ARBA" id="ARBA00022741"/>
    </source>
</evidence>
<keyword evidence="3" id="KW-0547">Nucleotide-binding</keyword>
<dbReference type="PANTHER" id="PTHR24223">
    <property type="entry name" value="ATP-BINDING CASSETTE SUB-FAMILY C"/>
    <property type="match status" value="1"/>
</dbReference>
<evidence type="ECO:0000256" key="2">
    <source>
        <dbReference type="ARBA" id="ARBA00022737"/>
    </source>
</evidence>
<evidence type="ECO:0000256" key="1">
    <source>
        <dbReference type="ARBA" id="ARBA00004127"/>
    </source>
</evidence>
<keyword evidence="2" id="KW-0677">Repeat</keyword>
<gene>
    <name evidence="5" type="ORF">PoB_000838900</name>
</gene>
<dbReference type="Proteomes" id="UP000735302">
    <property type="component" value="Unassembled WGS sequence"/>
</dbReference>
<dbReference type="GO" id="GO:0005524">
    <property type="term" value="F:ATP binding"/>
    <property type="evidence" value="ECO:0007669"/>
    <property type="project" value="UniProtKB-KW"/>
</dbReference>
<dbReference type="GO" id="GO:0042626">
    <property type="term" value="F:ATPase-coupled transmembrane transporter activity"/>
    <property type="evidence" value="ECO:0007669"/>
    <property type="project" value="TreeGrafter"/>
</dbReference>
<keyword evidence="4" id="KW-0067">ATP-binding</keyword>
<reference evidence="5 6" key="1">
    <citation type="journal article" date="2021" name="Elife">
        <title>Chloroplast acquisition without the gene transfer in kleptoplastic sea slugs, Plakobranchus ocellatus.</title>
        <authorList>
            <person name="Maeda T."/>
            <person name="Takahashi S."/>
            <person name="Yoshida T."/>
            <person name="Shimamura S."/>
            <person name="Takaki Y."/>
            <person name="Nagai Y."/>
            <person name="Toyoda A."/>
            <person name="Suzuki Y."/>
            <person name="Arimoto A."/>
            <person name="Ishii H."/>
            <person name="Satoh N."/>
            <person name="Nishiyama T."/>
            <person name="Hasebe M."/>
            <person name="Maruyama T."/>
            <person name="Minagawa J."/>
            <person name="Obokata J."/>
            <person name="Shigenobu S."/>
        </authorList>
    </citation>
    <scope>NUCLEOTIDE SEQUENCE [LARGE SCALE GENOMIC DNA]</scope>
</reference>
<sequence length="176" mass="19996">MSDPKGISHKVNFFQPKTDELIQQTIRTIFKDCTVLTIAHRLHTIIDSDRIMVLDAGEIVEMDTPMALLSKEAGVFRAMVEQLGKAELKHLTDFAKAHADMHMPQQGDLRFKAPIRLRHRWRGLNQRKRDPADLTADSLSIVPPTPLRVEISSNIEICITKIVALVVEEILDRLNK</sequence>
<organism evidence="5 6">
    <name type="scientific">Plakobranchus ocellatus</name>
    <dbReference type="NCBI Taxonomy" id="259542"/>
    <lineage>
        <taxon>Eukaryota</taxon>
        <taxon>Metazoa</taxon>
        <taxon>Spiralia</taxon>
        <taxon>Lophotrochozoa</taxon>
        <taxon>Mollusca</taxon>
        <taxon>Gastropoda</taxon>
        <taxon>Heterobranchia</taxon>
        <taxon>Euthyneura</taxon>
        <taxon>Panpulmonata</taxon>
        <taxon>Sacoglossa</taxon>
        <taxon>Placobranchoidea</taxon>
        <taxon>Plakobranchidae</taxon>
        <taxon>Plakobranchus</taxon>
    </lineage>
</organism>
<evidence type="ECO:0000313" key="5">
    <source>
        <dbReference type="EMBL" id="GFN81883.1"/>
    </source>
</evidence>
<protein>
    <submittedName>
        <fullName evidence="5">ABC transporter c family member 3</fullName>
    </submittedName>
</protein>
<evidence type="ECO:0000256" key="4">
    <source>
        <dbReference type="ARBA" id="ARBA00022840"/>
    </source>
</evidence>
<dbReference type="GO" id="GO:0012505">
    <property type="term" value="C:endomembrane system"/>
    <property type="evidence" value="ECO:0007669"/>
    <property type="project" value="UniProtKB-SubCell"/>
</dbReference>
<evidence type="ECO:0000313" key="6">
    <source>
        <dbReference type="Proteomes" id="UP000735302"/>
    </source>
</evidence>
<comment type="caution">
    <text evidence="5">The sequence shown here is derived from an EMBL/GenBank/DDBJ whole genome shotgun (WGS) entry which is preliminary data.</text>
</comment>
<comment type="subcellular location">
    <subcellularLocation>
        <location evidence="1">Endomembrane system</location>
        <topology evidence="1">Multi-pass membrane protein</topology>
    </subcellularLocation>
</comment>
<dbReference type="Gene3D" id="3.40.50.300">
    <property type="entry name" value="P-loop containing nucleotide triphosphate hydrolases"/>
    <property type="match status" value="1"/>
</dbReference>
<dbReference type="GO" id="GO:0016020">
    <property type="term" value="C:membrane"/>
    <property type="evidence" value="ECO:0007669"/>
    <property type="project" value="TreeGrafter"/>
</dbReference>